<evidence type="ECO:0000259" key="2">
    <source>
        <dbReference type="Pfam" id="PF13843"/>
    </source>
</evidence>
<name>A0A4C1TB45_EUMVA</name>
<dbReference type="PANTHER" id="PTHR46599:SF6">
    <property type="entry name" value="DUAL SPECIFICITY PHOSPHATASE 26"/>
    <property type="match status" value="1"/>
</dbReference>
<evidence type="ECO:0000313" key="4">
    <source>
        <dbReference type="Proteomes" id="UP000299102"/>
    </source>
</evidence>
<protein>
    <submittedName>
        <fullName evidence="3">PiggyBac transposable element-derived protein 4</fullName>
    </submittedName>
</protein>
<dbReference type="EMBL" id="BGZK01000042">
    <property type="protein sequence ID" value="GBP10800.1"/>
    <property type="molecule type" value="Genomic_DNA"/>
</dbReference>
<feature type="region of interest" description="Disordered" evidence="1">
    <location>
        <begin position="743"/>
        <end position="768"/>
    </location>
</feature>
<feature type="compositionally biased region" description="Polar residues" evidence="1">
    <location>
        <begin position="743"/>
        <end position="761"/>
    </location>
</feature>
<dbReference type="Pfam" id="PF13843">
    <property type="entry name" value="DDE_Tnp_1_7"/>
    <property type="match status" value="1"/>
</dbReference>
<feature type="domain" description="PiggyBac transposable element-derived protein" evidence="2">
    <location>
        <begin position="448"/>
        <end position="755"/>
    </location>
</feature>
<feature type="region of interest" description="Disordered" evidence="1">
    <location>
        <begin position="311"/>
        <end position="330"/>
    </location>
</feature>
<gene>
    <name evidence="3" type="primary">PGBD4</name>
    <name evidence="3" type="ORF">EVAR_6342_1</name>
</gene>
<evidence type="ECO:0000256" key="1">
    <source>
        <dbReference type="SAM" id="MobiDB-lite"/>
    </source>
</evidence>
<evidence type="ECO:0000313" key="3">
    <source>
        <dbReference type="EMBL" id="GBP10800.1"/>
    </source>
</evidence>
<dbReference type="AlphaFoldDB" id="A0A4C1TB45"/>
<dbReference type="Proteomes" id="UP000299102">
    <property type="component" value="Unassembled WGS sequence"/>
</dbReference>
<comment type="caution">
    <text evidence="3">The sequence shown here is derived from an EMBL/GenBank/DDBJ whole genome shotgun (WGS) entry which is preliminary data.</text>
</comment>
<dbReference type="OrthoDB" id="410104at2759"/>
<organism evidence="3 4">
    <name type="scientific">Eumeta variegata</name>
    <name type="common">Bagworm moth</name>
    <name type="synonym">Eumeta japonica</name>
    <dbReference type="NCBI Taxonomy" id="151549"/>
    <lineage>
        <taxon>Eukaryota</taxon>
        <taxon>Metazoa</taxon>
        <taxon>Ecdysozoa</taxon>
        <taxon>Arthropoda</taxon>
        <taxon>Hexapoda</taxon>
        <taxon>Insecta</taxon>
        <taxon>Pterygota</taxon>
        <taxon>Neoptera</taxon>
        <taxon>Endopterygota</taxon>
        <taxon>Lepidoptera</taxon>
        <taxon>Glossata</taxon>
        <taxon>Ditrysia</taxon>
        <taxon>Tineoidea</taxon>
        <taxon>Psychidae</taxon>
        <taxon>Oiketicinae</taxon>
        <taxon>Eumeta</taxon>
    </lineage>
</organism>
<feature type="region of interest" description="Disordered" evidence="1">
    <location>
        <begin position="239"/>
        <end position="259"/>
    </location>
</feature>
<reference evidence="3 4" key="1">
    <citation type="journal article" date="2019" name="Commun. Biol.">
        <title>The bagworm genome reveals a unique fibroin gene that provides high tensile strength.</title>
        <authorList>
            <person name="Kono N."/>
            <person name="Nakamura H."/>
            <person name="Ohtoshi R."/>
            <person name="Tomita M."/>
            <person name="Numata K."/>
            <person name="Arakawa K."/>
        </authorList>
    </citation>
    <scope>NUCLEOTIDE SEQUENCE [LARGE SCALE GENOMIC DNA]</scope>
</reference>
<sequence length="768" mass="88524">MSRCDFNFATGQDADLEEAGVNTVNLGVGMMGHRRKLGPGWQMPPRLYNESDTVCVTESVEFQLNNINIGSPLNHLRFADDNVLLEEDPKKLEYMLKTIPKKSSRDVELVKNENKTELMTISSEVNIEVYENMLQYVKEYAYLGQIISPEDSMPKEINKRIACGWNKYWSLKEIRKNKNLGMHIKINTYNICILPRMTYGYESWALTDKLREKLASTQKAMERSMLGFKLNDKIRKSGIRKKTKVAAGPNLRHSKAKSSHEAIDECRLNKRDMKQLRCKYVAVAEVVYFKRTQYMDLRSQNEKILQWLEESDTESIPDNQSQSDSEEDNNNLETEIHFETDESDKDVAVSSEDDVFVPRTGRSRRLVIDSDSDDGTPTTFGSNQIVDVNNEHTQHQQSVIQPRQNILYGKNQHKWSTIPRDPRTRTGARNVLHIVPGPVGISKELSEPKDLFHLFIPEEIIDIIVQYSNIEINIKNNKYKTSKYTTTQTSANEIKALLGLLIQSAALKSNHLPTRTLFDTLRSAKTYKACMSAERFDFLLRCIRFDDKNTRRERRESDRLAPIRDVWEKFIENCKKWYKPGSYITVDEQLVGFRGRCPFRMYIPNKPNKYGLKLVMVADSSTKYMCNAIPYMGKNTNTGNEPLANYFVKELCKPYQGSNRNITMDNWFTSVPLAAELLKPPYKFTVVGTFRSNKREIPKEMVNTRNRPVGTSIFGFDKEMTLVSYKPKTNKIVYLLSTTHDQPSINANSKKNQKLSNSITPQKARLIQ</sequence>
<accession>A0A4C1TB45</accession>
<proteinExistence type="predicted"/>
<dbReference type="STRING" id="151549.A0A4C1TB45"/>
<dbReference type="PANTHER" id="PTHR46599">
    <property type="entry name" value="PIGGYBAC TRANSPOSABLE ELEMENT-DERIVED PROTEIN 4"/>
    <property type="match status" value="1"/>
</dbReference>
<keyword evidence="4" id="KW-1185">Reference proteome</keyword>
<dbReference type="InterPro" id="IPR029526">
    <property type="entry name" value="PGBD"/>
</dbReference>